<evidence type="ECO:0000313" key="3">
    <source>
        <dbReference type="Proteomes" id="UP000008281"/>
    </source>
</evidence>
<dbReference type="Proteomes" id="UP000008281">
    <property type="component" value="Unassembled WGS sequence"/>
</dbReference>
<feature type="transmembrane region" description="Helical" evidence="1">
    <location>
        <begin position="87"/>
        <end position="104"/>
    </location>
</feature>
<evidence type="ECO:0000256" key="1">
    <source>
        <dbReference type="SAM" id="Phobius"/>
    </source>
</evidence>
<feature type="transmembrane region" description="Helical" evidence="1">
    <location>
        <begin position="33"/>
        <end position="52"/>
    </location>
</feature>
<dbReference type="HOGENOM" id="CLU_056063_1_1_1"/>
<name>E3MBA0_CAERE</name>
<sequence>MLFEWSSDSDGVLIRIDYSIPIYPILNHFYHSMIYQTISLICLFISLFLYFVSGQKDLNPLTLSIISLFCIFILSLFIRYLFVKVCVILLSILAIQRFVLYFYPTSENHWLTKKTCLRLLIYSLYCLVACEEYFYIIHHNVAGAADAYNTSLFNLHVVLAILLISSSMLYIPIYVSVRKLSHLMSSQLNKPHRFIFWQTVILTIGKVISLTPTLIHVSMGTSREIVRTKNKK</sequence>
<dbReference type="InParanoid" id="E3MBA0"/>
<organism evidence="3">
    <name type="scientific">Caenorhabditis remanei</name>
    <name type="common">Caenorhabditis vulgaris</name>
    <dbReference type="NCBI Taxonomy" id="31234"/>
    <lineage>
        <taxon>Eukaryota</taxon>
        <taxon>Metazoa</taxon>
        <taxon>Ecdysozoa</taxon>
        <taxon>Nematoda</taxon>
        <taxon>Chromadorea</taxon>
        <taxon>Rhabditida</taxon>
        <taxon>Rhabditina</taxon>
        <taxon>Rhabditomorpha</taxon>
        <taxon>Rhabditoidea</taxon>
        <taxon>Rhabditidae</taxon>
        <taxon>Peloderinae</taxon>
        <taxon>Caenorhabditis</taxon>
    </lineage>
</organism>
<keyword evidence="3" id="KW-1185">Reference proteome</keyword>
<feature type="transmembrane region" description="Helical" evidence="1">
    <location>
        <begin position="61"/>
        <end position="81"/>
    </location>
</feature>
<keyword evidence="1" id="KW-0472">Membrane</keyword>
<dbReference type="EMBL" id="DS268433">
    <property type="protein sequence ID" value="EFO97751.1"/>
    <property type="molecule type" value="Genomic_DNA"/>
</dbReference>
<proteinExistence type="predicted"/>
<dbReference type="PANTHER" id="PTHR31720:SF12">
    <property type="entry name" value="SERPENTINE RECEPTOR, CLASS T-RELATED"/>
    <property type="match status" value="1"/>
</dbReference>
<evidence type="ECO:0000313" key="2">
    <source>
        <dbReference type="EMBL" id="EFO97751.1"/>
    </source>
</evidence>
<dbReference type="PANTHER" id="PTHR31720">
    <property type="entry name" value="SERPENTINE RECEPTOR, CLASS Z-RELATED"/>
    <property type="match status" value="1"/>
</dbReference>
<feature type="transmembrane region" description="Helical" evidence="1">
    <location>
        <begin position="157"/>
        <end position="175"/>
    </location>
</feature>
<keyword evidence="1" id="KW-1133">Transmembrane helix</keyword>
<dbReference type="Pfam" id="PF10325">
    <property type="entry name" value="7TM_GPCR_Srz"/>
    <property type="match status" value="1"/>
</dbReference>
<reference evidence="2" key="1">
    <citation type="submission" date="2007-07" db="EMBL/GenBank/DDBJ databases">
        <title>PCAP assembly of the Caenorhabditis remanei genome.</title>
        <authorList>
            <consortium name="The Caenorhabditis remanei Sequencing Consortium"/>
            <person name="Wilson R.K."/>
        </authorList>
    </citation>
    <scope>NUCLEOTIDE SEQUENCE [LARGE SCALE GENOMIC DNA]</scope>
    <source>
        <strain evidence="2">PB4641</strain>
    </source>
</reference>
<gene>
    <name evidence="2" type="ORF">CRE_15873</name>
</gene>
<dbReference type="OrthoDB" id="5872645at2759"/>
<dbReference type="InterPro" id="IPR018817">
    <property type="entry name" value="7TM_GPCR_serpentine_rcpt_Srz"/>
</dbReference>
<protein>
    <submittedName>
        <fullName evidence="2">Uncharacterized protein</fullName>
    </submittedName>
</protein>
<keyword evidence="1" id="KW-0812">Transmembrane</keyword>
<dbReference type="AlphaFoldDB" id="E3MBA0"/>
<feature type="transmembrane region" description="Helical" evidence="1">
    <location>
        <begin position="195"/>
        <end position="215"/>
    </location>
</feature>
<accession>E3MBA0</accession>
<feature type="transmembrane region" description="Helical" evidence="1">
    <location>
        <begin position="116"/>
        <end position="137"/>
    </location>
</feature>